<comment type="cofactor">
    <cofactor evidence="2">
        <name>heme b</name>
        <dbReference type="ChEBI" id="CHEBI:60344"/>
    </cofactor>
</comment>
<keyword evidence="10" id="KW-0732">Signal</keyword>
<evidence type="ECO:0000313" key="13">
    <source>
        <dbReference type="Proteomes" id="UP000077202"/>
    </source>
</evidence>
<evidence type="ECO:0000256" key="3">
    <source>
        <dbReference type="ARBA" id="ARBA00022559"/>
    </source>
</evidence>
<evidence type="ECO:0000256" key="7">
    <source>
        <dbReference type="PIRSR" id="PIRSR600823-3"/>
    </source>
</evidence>
<comment type="cofactor">
    <cofactor evidence="7">
        <name>Ca(2+)</name>
        <dbReference type="ChEBI" id="CHEBI:29108"/>
    </cofactor>
    <text evidence="7">Binds 2 calcium ions per subunit.</text>
</comment>
<accession>A0A176WKT5</accession>
<evidence type="ECO:0000313" key="12">
    <source>
        <dbReference type="EMBL" id="OAE33243.1"/>
    </source>
</evidence>
<feature type="binding site" evidence="7">
    <location>
        <position position="102"/>
    </location>
    <ligand>
        <name>Ca(2+)</name>
        <dbReference type="ChEBI" id="CHEBI:29108"/>
        <label>2</label>
    </ligand>
</feature>
<keyword evidence="6" id="KW-0408">Iron</keyword>
<feature type="region of interest" description="Disordered" evidence="9">
    <location>
        <begin position="153"/>
        <end position="173"/>
    </location>
</feature>
<evidence type="ECO:0000256" key="2">
    <source>
        <dbReference type="ARBA" id="ARBA00001970"/>
    </source>
</evidence>
<dbReference type="GO" id="GO:0140825">
    <property type="term" value="F:lactoperoxidase activity"/>
    <property type="evidence" value="ECO:0007669"/>
    <property type="project" value="UniProtKB-EC"/>
</dbReference>
<comment type="catalytic activity">
    <reaction evidence="1">
        <text>2 a phenolic donor + H2O2 = 2 a phenolic radical donor + 2 H2O</text>
        <dbReference type="Rhea" id="RHEA:56136"/>
        <dbReference type="ChEBI" id="CHEBI:15377"/>
        <dbReference type="ChEBI" id="CHEBI:16240"/>
        <dbReference type="ChEBI" id="CHEBI:139520"/>
        <dbReference type="ChEBI" id="CHEBI:139521"/>
        <dbReference type="EC" id="1.11.1.7"/>
    </reaction>
</comment>
<feature type="chain" id="PRO_5008052567" description="Plant heme peroxidase family profile domain-containing protein" evidence="10">
    <location>
        <begin position="18"/>
        <end position="211"/>
    </location>
</feature>
<evidence type="ECO:0000256" key="1">
    <source>
        <dbReference type="ARBA" id="ARBA00000189"/>
    </source>
</evidence>
<evidence type="ECO:0000256" key="5">
    <source>
        <dbReference type="ARBA" id="ARBA00022723"/>
    </source>
</evidence>
<sequence>MTLFVIIVVCIQLNGTGWVVEGGRKDVIVSSAAAAENDLLLPTFDVSELIDSFAKRGLSTEQMVVLSERIAPGEDPNEMPGVEHQPECPRKTFSDTIEIFMDIITPGQFDAKYYGDLTRHNSLFTSDQSLFEDGRTQKLVEALISDRLFGERMRTGDSRSENKRPGLQELPQGEREINRLPKDSFLIQVLWNLNNDKRIFLAQLKSKKKVL</sequence>
<comment type="similarity">
    <text evidence="8">Belongs to the peroxidase family.</text>
</comment>
<dbReference type="GO" id="GO:0006979">
    <property type="term" value="P:response to oxidative stress"/>
    <property type="evidence" value="ECO:0007669"/>
    <property type="project" value="InterPro"/>
</dbReference>
<feature type="binding site" evidence="7">
    <location>
        <position position="105"/>
    </location>
    <ligand>
        <name>Ca(2+)</name>
        <dbReference type="ChEBI" id="CHEBI:29108"/>
        <label>2</label>
    </ligand>
</feature>
<reference evidence="12" key="1">
    <citation type="submission" date="2016-03" db="EMBL/GenBank/DDBJ databases">
        <title>Mechanisms controlling the formation of the plant cell surface in tip-growing cells are functionally conserved among land plants.</title>
        <authorList>
            <person name="Honkanen S."/>
            <person name="Jones V.A."/>
            <person name="Morieri G."/>
            <person name="Champion C."/>
            <person name="Hetherington A.J."/>
            <person name="Kelly S."/>
            <person name="Saint-Marcoux D."/>
            <person name="Proust H."/>
            <person name="Prescott H."/>
            <person name="Dolan L."/>
        </authorList>
    </citation>
    <scope>NUCLEOTIDE SEQUENCE [LARGE SCALE GENOMIC DNA]</scope>
    <source>
        <tissue evidence="12">Whole gametophyte</tissue>
    </source>
</reference>
<gene>
    <name evidence="12" type="ORF">AXG93_1200s1030</name>
</gene>
<keyword evidence="7" id="KW-0106">Calcium</keyword>
<evidence type="ECO:0000256" key="10">
    <source>
        <dbReference type="SAM" id="SignalP"/>
    </source>
</evidence>
<organism evidence="12 13">
    <name type="scientific">Marchantia polymorpha subsp. ruderalis</name>
    <dbReference type="NCBI Taxonomy" id="1480154"/>
    <lineage>
        <taxon>Eukaryota</taxon>
        <taxon>Viridiplantae</taxon>
        <taxon>Streptophyta</taxon>
        <taxon>Embryophyta</taxon>
        <taxon>Marchantiophyta</taxon>
        <taxon>Marchantiopsida</taxon>
        <taxon>Marchantiidae</taxon>
        <taxon>Marchantiales</taxon>
        <taxon>Marchantiaceae</taxon>
        <taxon>Marchantia</taxon>
    </lineage>
</organism>
<dbReference type="Proteomes" id="UP000077202">
    <property type="component" value="Unassembled WGS sequence"/>
</dbReference>
<dbReference type="GO" id="GO:0046872">
    <property type="term" value="F:metal ion binding"/>
    <property type="evidence" value="ECO:0007669"/>
    <property type="project" value="UniProtKB-KW"/>
</dbReference>
<dbReference type="PANTHER" id="PTHR31517">
    <property type="match status" value="1"/>
</dbReference>
<dbReference type="Gene3D" id="1.10.420.10">
    <property type="entry name" value="Peroxidase, domain 2"/>
    <property type="match status" value="2"/>
</dbReference>
<dbReference type="PROSITE" id="PS50873">
    <property type="entry name" value="PEROXIDASE_4"/>
    <property type="match status" value="1"/>
</dbReference>
<dbReference type="InterPro" id="IPR010255">
    <property type="entry name" value="Haem_peroxidase_sf"/>
</dbReference>
<keyword evidence="13" id="KW-1185">Reference proteome</keyword>
<keyword evidence="3" id="KW-0560">Oxidoreductase</keyword>
<feature type="signal peptide" evidence="10">
    <location>
        <begin position="1"/>
        <end position="17"/>
    </location>
</feature>
<proteinExistence type="inferred from homology"/>
<dbReference type="Gene3D" id="1.10.520.10">
    <property type="match status" value="1"/>
</dbReference>
<feature type="domain" description="Plant heme peroxidase family profile" evidence="11">
    <location>
        <begin position="1"/>
        <end position="146"/>
    </location>
</feature>
<dbReference type="GO" id="GO:0020037">
    <property type="term" value="F:heme binding"/>
    <property type="evidence" value="ECO:0007669"/>
    <property type="project" value="InterPro"/>
</dbReference>
<dbReference type="Pfam" id="PF00141">
    <property type="entry name" value="peroxidase"/>
    <property type="match status" value="1"/>
</dbReference>
<evidence type="ECO:0000256" key="9">
    <source>
        <dbReference type="SAM" id="MobiDB-lite"/>
    </source>
</evidence>
<keyword evidence="5 7" id="KW-0479">Metal-binding</keyword>
<name>A0A176WKT5_MARPO</name>
<dbReference type="PRINTS" id="PR00461">
    <property type="entry name" value="PLPEROXIDASE"/>
</dbReference>
<feature type="binding site" evidence="7">
    <location>
        <position position="110"/>
    </location>
    <ligand>
        <name>Ca(2+)</name>
        <dbReference type="ChEBI" id="CHEBI:29108"/>
        <label>2</label>
    </ligand>
</feature>
<comment type="caution">
    <text evidence="12">The sequence shown here is derived from an EMBL/GenBank/DDBJ whole genome shotgun (WGS) entry which is preliminary data.</text>
</comment>
<evidence type="ECO:0000256" key="6">
    <source>
        <dbReference type="ARBA" id="ARBA00023004"/>
    </source>
</evidence>
<dbReference type="InterPro" id="IPR000823">
    <property type="entry name" value="Peroxidase_pln"/>
</dbReference>
<dbReference type="AlphaFoldDB" id="A0A176WKT5"/>
<evidence type="ECO:0000256" key="4">
    <source>
        <dbReference type="ARBA" id="ARBA00022617"/>
    </source>
</evidence>
<protein>
    <recommendedName>
        <fullName evidence="11">Plant heme peroxidase family profile domain-containing protein</fullName>
    </recommendedName>
</protein>
<keyword evidence="4" id="KW-0349">Heme</keyword>
<dbReference type="SUPFAM" id="SSF48113">
    <property type="entry name" value="Heme-dependent peroxidases"/>
    <property type="match status" value="1"/>
</dbReference>
<keyword evidence="3" id="KW-0575">Peroxidase</keyword>
<evidence type="ECO:0000259" key="11">
    <source>
        <dbReference type="PROSITE" id="PS50873"/>
    </source>
</evidence>
<evidence type="ECO:0000256" key="8">
    <source>
        <dbReference type="RuleBase" id="RU004241"/>
    </source>
</evidence>
<dbReference type="PANTHER" id="PTHR31517:SF51">
    <property type="entry name" value="PEROXIDASE 55"/>
    <property type="match status" value="1"/>
</dbReference>
<dbReference type="InterPro" id="IPR002016">
    <property type="entry name" value="Haem_peroxidase"/>
</dbReference>
<dbReference type="EMBL" id="LVLJ01000668">
    <property type="protein sequence ID" value="OAE33243.1"/>
    <property type="molecule type" value="Genomic_DNA"/>
</dbReference>